<evidence type="ECO:0000313" key="2">
    <source>
        <dbReference type="EMBL" id="ORW87857.1"/>
    </source>
</evidence>
<accession>A0A1X2DI04</accession>
<feature type="region of interest" description="Disordered" evidence="1">
    <location>
        <begin position="234"/>
        <end position="255"/>
    </location>
</feature>
<reference evidence="2 3" key="1">
    <citation type="submission" date="2016-01" db="EMBL/GenBank/DDBJ databases">
        <title>The new phylogeny of the genus Mycobacterium.</title>
        <authorList>
            <person name="Tarcisio F."/>
            <person name="Conor M."/>
            <person name="Antonella G."/>
            <person name="Elisabetta G."/>
            <person name="Giulia F.S."/>
            <person name="Sara T."/>
            <person name="Anna F."/>
            <person name="Clotilde B."/>
            <person name="Roberto B."/>
            <person name="Veronica D.S."/>
            <person name="Fabio R."/>
            <person name="Monica P."/>
            <person name="Olivier J."/>
            <person name="Enrico T."/>
            <person name="Nicola S."/>
        </authorList>
    </citation>
    <scope>NUCLEOTIDE SEQUENCE [LARGE SCALE GENOMIC DNA]</scope>
    <source>
        <strain evidence="2 3">DSM 45176</strain>
    </source>
</reference>
<organism evidence="2 3">
    <name type="scientific">Mycobacterium riyadhense</name>
    <dbReference type="NCBI Taxonomy" id="486698"/>
    <lineage>
        <taxon>Bacteria</taxon>
        <taxon>Bacillati</taxon>
        <taxon>Actinomycetota</taxon>
        <taxon>Actinomycetes</taxon>
        <taxon>Mycobacteriales</taxon>
        <taxon>Mycobacteriaceae</taxon>
        <taxon>Mycobacterium</taxon>
    </lineage>
</organism>
<dbReference type="Proteomes" id="UP000193087">
    <property type="component" value="Unassembled WGS sequence"/>
</dbReference>
<gene>
    <name evidence="2" type="ORF">AWC22_00070</name>
</gene>
<dbReference type="STRING" id="486698.AWC22_00070"/>
<comment type="caution">
    <text evidence="2">The sequence shown here is derived from an EMBL/GenBank/DDBJ whole genome shotgun (WGS) entry which is preliminary data.</text>
</comment>
<dbReference type="RefSeq" id="WP_085248184.1">
    <property type="nucleotide sequence ID" value="NZ_CAJMWJ010000004.1"/>
</dbReference>
<keyword evidence="3" id="KW-1185">Reference proteome</keyword>
<name>A0A1X2DI04_9MYCO</name>
<evidence type="ECO:0000313" key="3">
    <source>
        <dbReference type="Proteomes" id="UP000193087"/>
    </source>
</evidence>
<dbReference type="OrthoDB" id="4731253at2"/>
<dbReference type="EMBL" id="LQPQ01000001">
    <property type="protein sequence ID" value="ORW87857.1"/>
    <property type="molecule type" value="Genomic_DNA"/>
</dbReference>
<dbReference type="GeneID" id="93497846"/>
<protein>
    <submittedName>
        <fullName evidence="2">Uncharacterized protein</fullName>
    </submittedName>
</protein>
<proteinExistence type="predicted"/>
<dbReference type="AlphaFoldDB" id="A0A1X2DI04"/>
<evidence type="ECO:0000256" key="1">
    <source>
        <dbReference type="SAM" id="MobiDB-lite"/>
    </source>
</evidence>
<sequence>MTTAITDEKRREEAAEHVARRRERQRRSVLVLRVDVLDELYAAGAPRQPAQPTIIDVAAFFGIDSGPLTTLVRRFGDEFREDGWQPIHPDKPGCDLWTDEAMLRAALLLDTGVGAKSEVAEQIRYHLGCGRLPLAFSISDSRLAQCARLYEKAQTVVGDVHGDQGPAEIWRDLQDTPRYDLQALVIALAAMVPDDQQGVGRYLCEVSTRPGQPGSRERGLALMIPRRTKLLKRRRGRGVEPEACQPGGFAATAQR</sequence>